<feature type="transmembrane region" description="Helical" evidence="1">
    <location>
        <begin position="92"/>
        <end position="115"/>
    </location>
</feature>
<keyword evidence="1" id="KW-0812">Transmembrane</keyword>
<evidence type="ECO:0000313" key="3">
    <source>
        <dbReference type="Proteomes" id="UP000296706"/>
    </source>
</evidence>
<dbReference type="SUPFAM" id="SSF52402">
    <property type="entry name" value="Adenine nucleotide alpha hydrolases-like"/>
    <property type="match status" value="2"/>
</dbReference>
<dbReference type="Gene3D" id="3.40.50.12370">
    <property type="match status" value="1"/>
</dbReference>
<dbReference type="Proteomes" id="UP000296706">
    <property type="component" value="Chromosome"/>
</dbReference>
<protein>
    <submittedName>
        <fullName evidence="2">HPP family protein</fullName>
    </submittedName>
</protein>
<keyword evidence="1" id="KW-1133">Transmembrane helix</keyword>
<dbReference type="InterPro" id="IPR014729">
    <property type="entry name" value="Rossmann-like_a/b/a_fold"/>
</dbReference>
<name>A0A4D6HJP9_9EURY</name>
<feature type="transmembrane region" description="Helical" evidence="1">
    <location>
        <begin position="165"/>
        <end position="185"/>
    </location>
</feature>
<dbReference type="AlphaFoldDB" id="A0A4D6HJP9"/>
<proteinExistence type="predicted"/>
<dbReference type="EMBL" id="CP031310">
    <property type="protein sequence ID" value="QCC52967.1"/>
    <property type="molecule type" value="Genomic_DNA"/>
</dbReference>
<dbReference type="Gene3D" id="3.40.50.620">
    <property type="entry name" value="HUPs"/>
    <property type="match status" value="1"/>
</dbReference>
<dbReference type="RefSeq" id="WP_049995307.1">
    <property type="nucleotide sequence ID" value="NZ_CP031310.1"/>
</dbReference>
<accession>A0A4D6HJP9</accession>
<organism evidence="2 3">
    <name type="scientific">Halapricum salinum</name>
    <dbReference type="NCBI Taxonomy" id="1457250"/>
    <lineage>
        <taxon>Archaea</taxon>
        <taxon>Methanobacteriati</taxon>
        <taxon>Methanobacteriota</taxon>
        <taxon>Stenosarchaea group</taxon>
        <taxon>Halobacteria</taxon>
        <taxon>Halobacteriales</taxon>
        <taxon>Haloarculaceae</taxon>
        <taxon>Halapricum</taxon>
    </lineage>
</organism>
<keyword evidence="1" id="KW-0472">Membrane</keyword>
<dbReference type="STRING" id="1457250.GCA_000755225_00339"/>
<reference evidence="2 3" key="1">
    <citation type="journal article" date="2019" name="Nat. Commun.">
        <title>A new type of DNA phosphorothioation-based antiviral system in archaea.</title>
        <authorList>
            <person name="Xiong L."/>
            <person name="Liu S."/>
            <person name="Chen S."/>
            <person name="Xiao Y."/>
            <person name="Zhu B."/>
            <person name="Gao Y."/>
            <person name="Zhang Y."/>
            <person name="Chen B."/>
            <person name="Luo J."/>
            <person name="Deng Z."/>
            <person name="Chen X."/>
            <person name="Wang L."/>
            <person name="Chen S."/>
        </authorList>
    </citation>
    <scope>NUCLEOTIDE SEQUENCE [LARGE SCALE GENOMIC DNA]</scope>
    <source>
        <strain evidence="2 3">CBA1105</strain>
    </source>
</reference>
<evidence type="ECO:0000313" key="2">
    <source>
        <dbReference type="EMBL" id="QCC52967.1"/>
    </source>
</evidence>
<feature type="transmembrane region" description="Helical" evidence="1">
    <location>
        <begin position="127"/>
        <end position="145"/>
    </location>
</feature>
<feature type="transmembrane region" description="Helical" evidence="1">
    <location>
        <begin position="37"/>
        <end position="56"/>
    </location>
</feature>
<keyword evidence="3" id="KW-1185">Reference proteome</keyword>
<evidence type="ECO:0000256" key="1">
    <source>
        <dbReference type="SAM" id="Phobius"/>
    </source>
</evidence>
<dbReference type="OrthoDB" id="213658at2157"/>
<dbReference type="GeneID" id="39848741"/>
<sequence length="539" mass="59132">MFERARECVRGVRLRLRRFERREIRAFRRWIETTHNLVHLSILVALPILLGIVTALSNAIDLLPFLLFPPLASGSYTLFANPESRASSPRRFVGGLTAGALCGWIALAVSARYWYGTPPTAFEVNPGAVALGLLLTGAVTWALDIQEASAFSTALLVHVTGTTQLAYVGSVAVSSTLVAGAFVLWRDTVYEQRAKFLYESTKGDDHVLVPMRGQRDDATAMLGARLAAAHDAGKVVLLDVVEDEDLAAAEETVLEDEHLATDSAADRSRPRLEVPHADSDGVHPADVHENWAAFEESPPEHGPGAVEAGDVSQDWVPYDEEQLHELARERAVETAAETLEERAERIETVVGVPCQVVVAVGGGSLARTIVQTAREANCDLITVPYETDDERLAPYIRDLFRGPIDVLVHRSYDGRTRWSRVLAPVRRAGDLAHSMLDFATRLAGTAGTVSVCHCIDSESDRRRAEEMLANLTETANGSLETRVPRARIEAFIDENADQYDLVVLGSSQDRSTASRFISRPTFERLGDVETDVVIVDRNY</sequence>
<gene>
    <name evidence="2" type="ORF">DV733_12735</name>
</gene>
<dbReference type="KEGG" id="hsn:DV733_12735"/>